<proteinExistence type="predicted"/>
<dbReference type="Gene3D" id="2.70.40.10">
    <property type="match status" value="1"/>
</dbReference>
<reference evidence="1" key="1">
    <citation type="submission" date="2018-05" db="EMBL/GenBank/DDBJ databases">
        <authorList>
            <person name="Lanie J.A."/>
            <person name="Ng W.-L."/>
            <person name="Kazmierczak K.M."/>
            <person name="Andrzejewski T.M."/>
            <person name="Davidsen T.M."/>
            <person name="Wayne K.J."/>
            <person name="Tettelin H."/>
            <person name="Glass J.I."/>
            <person name="Rusch D."/>
            <person name="Podicherti R."/>
            <person name="Tsui H.-C.T."/>
            <person name="Winkler M.E."/>
        </authorList>
    </citation>
    <scope>NUCLEOTIDE SEQUENCE</scope>
</reference>
<name>A0A382EQI7_9ZZZZ</name>
<accession>A0A382EQI7</accession>
<gene>
    <name evidence="1" type="ORF">METZ01_LOCUS204951</name>
</gene>
<dbReference type="AlphaFoldDB" id="A0A382EQI7"/>
<protein>
    <submittedName>
        <fullName evidence="1">Uncharacterized protein</fullName>
    </submittedName>
</protein>
<sequence>MKLFIKPHNETAWEFYRNHGHFHDGDAGLDLY</sequence>
<organism evidence="1">
    <name type="scientific">marine metagenome</name>
    <dbReference type="NCBI Taxonomy" id="408172"/>
    <lineage>
        <taxon>unclassified sequences</taxon>
        <taxon>metagenomes</taxon>
        <taxon>ecological metagenomes</taxon>
    </lineage>
</organism>
<feature type="non-terminal residue" evidence="1">
    <location>
        <position position="32"/>
    </location>
</feature>
<dbReference type="EMBL" id="UINC01045391">
    <property type="protein sequence ID" value="SVB52097.1"/>
    <property type="molecule type" value="Genomic_DNA"/>
</dbReference>
<dbReference type="InterPro" id="IPR036157">
    <property type="entry name" value="dUTPase-like_sf"/>
</dbReference>
<evidence type="ECO:0000313" key="1">
    <source>
        <dbReference type="EMBL" id="SVB52097.1"/>
    </source>
</evidence>